<protein>
    <submittedName>
        <fullName evidence="2">Ni,Fe-hydrogenase I cytochrome b subunit</fullName>
    </submittedName>
</protein>
<dbReference type="AlphaFoldDB" id="A0A1W1EBX5"/>
<dbReference type="SUPFAM" id="SSF81342">
    <property type="entry name" value="Transmembrane di-heme cytochromes"/>
    <property type="match status" value="1"/>
</dbReference>
<evidence type="ECO:0000256" key="1">
    <source>
        <dbReference type="SAM" id="Phobius"/>
    </source>
</evidence>
<gene>
    <name evidence="2" type="ORF">MNB_SV-5-501</name>
</gene>
<dbReference type="InterPro" id="IPR016174">
    <property type="entry name" value="Di-haem_cyt_TM"/>
</dbReference>
<proteinExistence type="predicted"/>
<dbReference type="GO" id="GO:0022904">
    <property type="term" value="P:respiratory electron transport chain"/>
    <property type="evidence" value="ECO:0007669"/>
    <property type="project" value="InterPro"/>
</dbReference>
<keyword evidence="1" id="KW-1133">Transmembrane helix</keyword>
<feature type="transmembrane region" description="Helical" evidence="1">
    <location>
        <begin position="23"/>
        <end position="42"/>
    </location>
</feature>
<dbReference type="GO" id="GO:0016020">
    <property type="term" value="C:membrane"/>
    <property type="evidence" value="ECO:0007669"/>
    <property type="project" value="InterPro"/>
</dbReference>
<evidence type="ECO:0000313" key="2">
    <source>
        <dbReference type="EMBL" id="SFZ97537.1"/>
    </source>
</evidence>
<accession>A0A1W1EBX5</accession>
<keyword evidence="1" id="KW-0472">Membrane</keyword>
<organism evidence="2">
    <name type="scientific">hydrothermal vent metagenome</name>
    <dbReference type="NCBI Taxonomy" id="652676"/>
    <lineage>
        <taxon>unclassified sequences</taxon>
        <taxon>metagenomes</taxon>
        <taxon>ecological metagenomes</taxon>
    </lineage>
</organism>
<reference evidence="2" key="1">
    <citation type="submission" date="2016-10" db="EMBL/GenBank/DDBJ databases">
        <authorList>
            <person name="de Groot N.N."/>
        </authorList>
    </citation>
    <scope>NUCLEOTIDE SEQUENCE</scope>
</reference>
<dbReference type="EMBL" id="FPKX01000008">
    <property type="protein sequence ID" value="SFZ97537.1"/>
    <property type="molecule type" value="Genomic_DNA"/>
</dbReference>
<sequence>MEFYKELGLLKDTAHDIKELHELIYNVILIFAPLHILGVFMAENRDEKGILSDMVNGGEEE</sequence>
<keyword evidence="1" id="KW-0812">Transmembrane</keyword>
<name>A0A1W1EBX5_9ZZZZ</name>